<dbReference type="AlphaFoldDB" id="A0A0F9EH11"/>
<gene>
    <name evidence="1" type="ORF">LCGC14_2153600</name>
</gene>
<comment type="caution">
    <text evidence="1">The sequence shown here is derived from an EMBL/GenBank/DDBJ whole genome shotgun (WGS) entry which is preliminary data.</text>
</comment>
<evidence type="ECO:0000313" key="1">
    <source>
        <dbReference type="EMBL" id="KKL65576.1"/>
    </source>
</evidence>
<organism evidence="1">
    <name type="scientific">marine sediment metagenome</name>
    <dbReference type="NCBI Taxonomy" id="412755"/>
    <lineage>
        <taxon>unclassified sequences</taxon>
        <taxon>metagenomes</taxon>
        <taxon>ecological metagenomes</taxon>
    </lineage>
</organism>
<sequence>MSRVVEVPDVDTGEPVTLVAEDLTCGEYDDCLQGMQMIEQAALCGVSMSGIDPLELGRFYRTEWKGPRARGV</sequence>
<protein>
    <submittedName>
        <fullName evidence="1">Uncharacterized protein</fullName>
    </submittedName>
</protein>
<reference evidence="1" key="1">
    <citation type="journal article" date="2015" name="Nature">
        <title>Complex archaea that bridge the gap between prokaryotes and eukaryotes.</title>
        <authorList>
            <person name="Spang A."/>
            <person name="Saw J.H."/>
            <person name="Jorgensen S.L."/>
            <person name="Zaremba-Niedzwiedzka K."/>
            <person name="Martijn J."/>
            <person name="Lind A.E."/>
            <person name="van Eijk R."/>
            <person name="Schleper C."/>
            <person name="Guy L."/>
            <person name="Ettema T.J."/>
        </authorList>
    </citation>
    <scope>NUCLEOTIDE SEQUENCE</scope>
</reference>
<dbReference type="EMBL" id="LAZR01027489">
    <property type="protein sequence ID" value="KKL65576.1"/>
    <property type="molecule type" value="Genomic_DNA"/>
</dbReference>
<accession>A0A0F9EH11</accession>
<proteinExistence type="predicted"/>
<name>A0A0F9EH11_9ZZZZ</name>